<reference evidence="2 3" key="1">
    <citation type="journal article" date="2013" name="Genome Announc.">
        <title>Draft Genome Sequence of Indibacter alkaliphilus Strain LW1T, Isolated from Lonar Lake, a Haloalkaline Lake in the Buldana District of Maharashtra, India.</title>
        <authorList>
            <person name="Singh A."/>
            <person name="Kumar Jangir P."/>
            <person name="Sharma R."/>
            <person name="Singh A."/>
            <person name="Kumar Pinnaka A."/>
            <person name="Shivaji S."/>
        </authorList>
    </citation>
    <scope>NUCLEOTIDE SEQUENCE [LARGE SCALE GENOMIC DNA]</scope>
    <source>
        <strain evidence="3">CCUG 57479 / KCTC 22604 / LW1</strain>
    </source>
</reference>
<gene>
    <name evidence="2" type="ORF">A33Q_2882</name>
</gene>
<proteinExistence type="predicted"/>
<feature type="transmembrane region" description="Helical" evidence="1">
    <location>
        <begin position="9"/>
        <end position="30"/>
    </location>
</feature>
<dbReference type="OrthoDB" id="839186at2"/>
<dbReference type="AlphaFoldDB" id="S2DET9"/>
<dbReference type="EMBL" id="ALWO02000037">
    <property type="protein sequence ID" value="EOZ95520.1"/>
    <property type="molecule type" value="Genomic_DNA"/>
</dbReference>
<protein>
    <submittedName>
        <fullName evidence="2">Uncharacterized protein</fullName>
    </submittedName>
</protein>
<dbReference type="RefSeq" id="WP_009033293.1">
    <property type="nucleotide sequence ID" value="NZ_ALWO02000037.1"/>
</dbReference>
<name>S2DET9_INDAL</name>
<evidence type="ECO:0000313" key="3">
    <source>
        <dbReference type="Proteomes" id="UP000006073"/>
    </source>
</evidence>
<keyword evidence="1" id="KW-1133">Transmembrane helix</keyword>
<dbReference type="Proteomes" id="UP000006073">
    <property type="component" value="Unassembled WGS sequence"/>
</dbReference>
<evidence type="ECO:0000313" key="2">
    <source>
        <dbReference type="EMBL" id="EOZ95520.1"/>
    </source>
</evidence>
<keyword evidence="1" id="KW-0472">Membrane</keyword>
<keyword evidence="1" id="KW-0812">Transmembrane</keyword>
<sequence length="125" mass="14553">MLQRLKENILCKFIVYLLLVNFINLSANFYHASVIDSPLLEHHDPIDSLAELVLEYVFEMDDETIPDTEIPHEKKKFSDIKLHLEKSGNLLDRVYGDIKSIKGDYYFEVFESIPTEKDSPPPRLV</sequence>
<accession>S2DET9</accession>
<comment type="caution">
    <text evidence="2">The sequence shown here is derived from an EMBL/GenBank/DDBJ whole genome shotgun (WGS) entry which is preliminary data.</text>
</comment>
<evidence type="ECO:0000256" key="1">
    <source>
        <dbReference type="SAM" id="Phobius"/>
    </source>
</evidence>
<dbReference type="STRING" id="1189612.A33Q_2882"/>
<keyword evidence="3" id="KW-1185">Reference proteome</keyword>
<organism evidence="2 3">
    <name type="scientific">Indibacter alkaliphilus (strain CCUG 57479 / KCTC 22604 / LW1)</name>
    <dbReference type="NCBI Taxonomy" id="1189612"/>
    <lineage>
        <taxon>Bacteria</taxon>
        <taxon>Pseudomonadati</taxon>
        <taxon>Bacteroidota</taxon>
        <taxon>Cytophagia</taxon>
        <taxon>Cytophagales</taxon>
        <taxon>Cyclobacteriaceae</taxon>
    </lineage>
</organism>
<dbReference type="eggNOG" id="ENOG50334YJ">
    <property type="taxonomic scope" value="Bacteria"/>
</dbReference>